<evidence type="ECO:0000256" key="3">
    <source>
        <dbReference type="ARBA" id="ARBA00022490"/>
    </source>
</evidence>
<dbReference type="AlphaFoldDB" id="A0A1N7N121"/>
<dbReference type="EMBL" id="FTOH01000006">
    <property type="protein sequence ID" value="SIS92025.1"/>
    <property type="molecule type" value="Genomic_DNA"/>
</dbReference>
<sequence length="371" mass="41459">MALKHFITHKIAKLEKEPAATVTYSDLEGEVGEDTLSGYYQRCASQLKGILLQRSGKRYGVFNPESPAFSALIRNWQKEAMPFSSWARKAIAHISASLDSTDLLVDGYIAVFHEELADADKLYIFHLRYKDSVTVDANLNLSETRYLDFSNTGFGVCINLTDWAQDEDAKYITFSFGRGDRPLQNAILDAIGFTDTLNTTAETEEFLEIVDSYSRTLPEEQAFEYKSKVVDYCIEQDLRGEPVVFEELENHLANETNAKPAEAFSHYVIEKKKERRKQPAPEGATPEELVAAGAPVANVADAVKAELIPDRKKLKGFIRFSGKNKDLSLSFSAALLGKDIEFNPANKSLLIHKVPESLLKQLSAKSTDNED</sequence>
<dbReference type="Pfam" id="PF04245">
    <property type="entry name" value="NA37"/>
    <property type="match status" value="1"/>
</dbReference>
<evidence type="ECO:0000313" key="5">
    <source>
        <dbReference type="Proteomes" id="UP000185639"/>
    </source>
</evidence>
<evidence type="ECO:0000313" key="4">
    <source>
        <dbReference type="EMBL" id="SIS92025.1"/>
    </source>
</evidence>
<keyword evidence="5" id="KW-1185">Reference proteome</keyword>
<dbReference type="STRING" id="484498.SAMN05421686_106107"/>
<name>A0A1N7N121_9GAMM</name>
<keyword evidence="3" id="KW-0963">Cytoplasm</keyword>
<accession>A0A1N7N121</accession>
<dbReference type="RefSeq" id="WP_076515967.1">
    <property type="nucleotide sequence ID" value="NZ_FTOH01000006.1"/>
</dbReference>
<reference evidence="5" key="1">
    <citation type="submission" date="2017-01" db="EMBL/GenBank/DDBJ databases">
        <authorList>
            <person name="Varghese N."/>
            <person name="Submissions S."/>
        </authorList>
    </citation>
    <scope>NUCLEOTIDE SEQUENCE [LARGE SCALE GENOMIC DNA]</scope>
    <source>
        <strain evidence="5">DSM 24913</strain>
    </source>
</reference>
<organism evidence="4 5">
    <name type="scientific">Thalassolituus maritimus</name>
    <dbReference type="NCBI Taxonomy" id="484498"/>
    <lineage>
        <taxon>Bacteria</taxon>
        <taxon>Pseudomonadati</taxon>
        <taxon>Pseudomonadota</taxon>
        <taxon>Gammaproteobacteria</taxon>
        <taxon>Oceanospirillales</taxon>
        <taxon>Oceanospirillaceae</taxon>
        <taxon>Thalassolituus</taxon>
    </lineage>
</organism>
<comment type="subcellular location">
    <subcellularLocation>
        <location evidence="1">Cytoplasm</location>
        <location evidence="1">Nucleoid</location>
    </subcellularLocation>
</comment>
<dbReference type="PANTHER" id="PTHR38772:SF1">
    <property type="entry name" value="NUCLEOID-ASSOCIATED PROTEIN YEJK"/>
    <property type="match status" value="1"/>
</dbReference>
<proteinExistence type="inferred from homology"/>
<comment type="similarity">
    <text evidence="2">Belongs to the YejK family.</text>
</comment>
<protein>
    <submittedName>
        <fullName evidence="4">Nucleoid-associated protein</fullName>
    </submittedName>
</protein>
<dbReference type="Proteomes" id="UP000185639">
    <property type="component" value="Unassembled WGS sequence"/>
</dbReference>
<evidence type="ECO:0000256" key="1">
    <source>
        <dbReference type="ARBA" id="ARBA00004453"/>
    </source>
</evidence>
<dbReference type="PANTHER" id="PTHR38772">
    <property type="match status" value="1"/>
</dbReference>
<dbReference type="GO" id="GO:0009295">
    <property type="term" value="C:nucleoid"/>
    <property type="evidence" value="ECO:0007669"/>
    <property type="project" value="UniProtKB-SubCell"/>
</dbReference>
<dbReference type="InterPro" id="IPR007358">
    <property type="entry name" value="Nucleoid_associated_NdpA"/>
</dbReference>
<gene>
    <name evidence="4" type="ORF">SAMN05421686_106107</name>
</gene>
<evidence type="ECO:0000256" key="2">
    <source>
        <dbReference type="ARBA" id="ARBA00009035"/>
    </source>
</evidence>